<sequence>MTELSLQAALNLLETHPEQYNSQEALFALAERINVNATGEVTILYSGNPLGTDRDEDAEWSIVTFQKSYGAAGVAGLFCLI</sequence>
<protein>
    <submittedName>
        <fullName evidence="1">Uncharacterized protein</fullName>
    </submittedName>
</protein>
<evidence type="ECO:0000313" key="2">
    <source>
        <dbReference type="Proteomes" id="UP000237003"/>
    </source>
</evidence>
<dbReference type="AlphaFoldDB" id="A0A2S4RPV4"/>
<comment type="caution">
    <text evidence="1">The sequence shown here is derived from an EMBL/GenBank/DDBJ whole genome shotgun (WGS) entry which is preliminary data.</text>
</comment>
<reference evidence="1 2" key="1">
    <citation type="submission" date="2018-01" db="EMBL/GenBank/DDBJ databases">
        <title>Complete genome sequences of 14 Citrobacter spp. isolated from plant in Canada.</title>
        <authorList>
            <person name="Bhandare S.G."/>
            <person name="Colavecchio A."/>
            <person name="Jeukens J."/>
            <person name="Emond-Rheault J.-G."/>
            <person name="Freschi L."/>
            <person name="Hamel J."/>
            <person name="Kukavica-Ibrulj I."/>
            <person name="Levesque R."/>
            <person name="Goodridge L."/>
        </authorList>
    </citation>
    <scope>NUCLEOTIDE SEQUENCE [LARGE SCALE GENOMIC DNA]</scope>
    <source>
        <strain evidence="1 2">S1285</strain>
    </source>
</reference>
<dbReference type="Proteomes" id="UP000237003">
    <property type="component" value="Unassembled WGS sequence"/>
</dbReference>
<organism evidence="1 2">
    <name type="scientific">Citrobacter amalonaticus</name>
    <dbReference type="NCBI Taxonomy" id="35703"/>
    <lineage>
        <taxon>Bacteria</taxon>
        <taxon>Pseudomonadati</taxon>
        <taxon>Pseudomonadota</taxon>
        <taxon>Gammaproteobacteria</taxon>
        <taxon>Enterobacterales</taxon>
        <taxon>Enterobacteriaceae</taxon>
        <taxon>Citrobacter</taxon>
    </lineage>
</organism>
<gene>
    <name evidence="1" type="ORF">C3430_26875</name>
</gene>
<evidence type="ECO:0000313" key="1">
    <source>
        <dbReference type="EMBL" id="POU59101.1"/>
    </source>
</evidence>
<accession>A0A2S4RPV4</accession>
<name>A0A2S4RPV4_CITAM</name>
<dbReference type="EMBL" id="PQLX01000020">
    <property type="protein sequence ID" value="POU59101.1"/>
    <property type="molecule type" value="Genomic_DNA"/>
</dbReference>
<proteinExistence type="predicted"/>
<dbReference type="RefSeq" id="WP_103776750.1">
    <property type="nucleotide sequence ID" value="NZ_PQLX01000020.1"/>
</dbReference>